<feature type="binding site" evidence="11">
    <location>
        <begin position="142"/>
        <end position="143"/>
    </location>
    <ligand>
        <name>ATP</name>
        <dbReference type="ChEBI" id="CHEBI:30616"/>
    </ligand>
</feature>
<dbReference type="Gene3D" id="1.20.120.790">
    <property type="entry name" value="Heat shock protein 90, C-terminal domain"/>
    <property type="match status" value="1"/>
</dbReference>
<dbReference type="PIRSF" id="PIRSF002583">
    <property type="entry name" value="Hsp90"/>
    <property type="match status" value="1"/>
</dbReference>
<keyword evidence="14" id="KW-1185">Reference proteome</keyword>
<dbReference type="GO" id="GO:0005524">
    <property type="term" value="F:ATP binding"/>
    <property type="evidence" value="ECO:0007669"/>
    <property type="project" value="UniProtKB-UniRule"/>
</dbReference>
<dbReference type="FunFam" id="3.30.230.80:FF:000002">
    <property type="entry name" value="Molecular chaperone HtpG"/>
    <property type="match status" value="1"/>
</dbReference>
<organism evidence="13 14">
    <name type="scientific">Edaphobacter aggregans</name>
    <dbReference type="NCBI Taxonomy" id="570835"/>
    <lineage>
        <taxon>Bacteria</taxon>
        <taxon>Pseudomonadati</taxon>
        <taxon>Acidobacteriota</taxon>
        <taxon>Terriglobia</taxon>
        <taxon>Terriglobales</taxon>
        <taxon>Acidobacteriaceae</taxon>
        <taxon>Edaphobacter</taxon>
    </lineage>
</organism>
<comment type="subcellular location">
    <subcellularLocation>
        <location evidence="1 10">Cytoplasm</location>
    </subcellularLocation>
</comment>
<dbReference type="Pfam" id="PF13589">
    <property type="entry name" value="HATPase_c_3"/>
    <property type="match status" value="1"/>
</dbReference>
<dbReference type="AlphaFoldDB" id="A0A3R9QDX3"/>
<comment type="function">
    <text evidence="8 10">Molecular chaperone. Has ATPase activity.</text>
</comment>
<feature type="binding site" evidence="11">
    <location>
        <position position="127"/>
    </location>
    <ligand>
        <name>ATP</name>
        <dbReference type="ChEBI" id="CHEBI:30616"/>
    </ligand>
</feature>
<proteinExistence type="inferred from homology"/>
<dbReference type="InterPro" id="IPR020575">
    <property type="entry name" value="Hsp90_N"/>
</dbReference>
<dbReference type="InterPro" id="IPR020568">
    <property type="entry name" value="Ribosomal_Su5_D2-typ_SF"/>
</dbReference>
<dbReference type="GO" id="GO:0140662">
    <property type="term" value="F:ATP-dependent protein folding chaperone"/>
    <property type="evidence" value="ECO:0007669"/>
    <property type="project" value="InterPro"/>
</dbReference>
<comment type="caution">
    <text evidence="10">Lacks conserved residue(s) required for the propagation of feature annotation.</text>
</comment>
<gene>
    <name evidence="10" type="primary">htpG</name>
    <name evidence="13" type="ORF">EDE15_4978</name>
</gene>
<feature type="region of interest" description="C" evidence="10">
    <location>
        <begin position="596"/>
        <end position="670"/>
    </location>
</feature>
<dbReference type="Proteomes" id="UP000269669">
    <property type="component" value="Unassembled WGS sequence"/>
</dbReference>
<comment type="caution">
    <text evidence="13">The sequence shown here is derived from an EMBL/GenBank/DDBJ whole genome shotgun (WGS) entry which is preliminary data.</text>
</comment>
<dbReference type="RefSeq" id="WP_260473065.1">
    <property type="nucleotide sequence ID" value="NZ_RSDW01000001.1"/>
</dbReference>
<keyword evidence="5 10" id="KW-0067">ATP-binding</keyword>
<evidence type="ECO:0000256" key="2">
    <source>
        <dbReference type="ARBA" id="ARBA00008239"/>
    </source>
</evidence>
<dbReference type="SUPFAM" id="SSF55874">
    <property type="entry name" value="ATPase domain of HSP90 chaperone/DNA topoisomerase II/histidine kinase"/>
    <property type="match status" value="1"/>
</dbReference>
<evidence type="ECO:0000256" key="11">
    <source>
        <dbReference type="PIRSR" id="PIRSR002583-1"/>
    </source>
</evidence>
<keyword evidence="4 10" id="KW-0547">Nucleotide-binding</keyword>
<dbReference type="SMART" id="SM00387">
    <property type="entry name" value="HATPase_c"/>
    <property type="match status" value="1"/>
</dbReference>
<feature type="binding site" evidence="11">
    <location>
        <position position="76"/>
    </location>
    <ligand>
        <name>ATP</name>
        <dbReference type="ChEBI" id="CHEBI:30616"/>
    </ligand>
</feature>
<keyword evidence="3 10" id="KW-0963">Cytoplasm</keyword>
<evidence type="ECO:0000256" key="4">
    <source>
        <dbReference type="ARBA" id="ARBA00022741"/>
    </source>
</evidence>
<dbReference type="EMBL" id="RSDW01000001">
    <property type="protein sequence ID" value="RSL19315.1"/>
    <property type="molecule type" value="Genomic_DNA"/>
</dbReference>
<feature type="domain" description="Histidine kinase/HSP90-like ATPase" evidence="12">
    <location>
        <begin position="65"/>
        <end position="228"/>
    </location>
</feature>
<dbReference type="Gene3D" id="3.30.565.10">
    <property type="entry name" value="Histidine kinase-like ATPase, C-terminal domain"/>
    <property type="match status" value="1"/>
</dbReference>
<feature type="binding site" evidence="11">
    <location>
        <position position="122"/>
    </location>
    <ligand>
        <name>ATP</name>
        <dbReference type="ChEBI" id="CHEBI:30616"/>
    </ligand>
</feature>
<protein>
    <recommendedName>
        <fullName evidence="9 10">Chaperone protein HtpG</fullName>
    </recommendedName>
    <alternativeName>
        <fullName evidence="10">Heat shock protein HtpG</fullName>
    </alternativeName>
    <alternativeName>
        <fullName evidence="10">High temperature protein G</fullName>
    </alternativeName>
</protein>
<evidence type="ECO:0000256" key="6">
    <source>
        <dbReference type="ARBA" id="ARBA00023016"/>
    </source>
</evidence>
<dbReference type="NCBIfam" id="NF003555">
    <property type="entry name" value="PRK05218.1"/>
    <property type="match status" value="1"/>
</dbReference>
<evidence type="ECO:0000256" key="8">
    <source>
        <dbReference type="ARBA" id="ARBA00058590"/>
    </source>
</evidence>
<evidence type="ECO:0000256" key="7">
    <source>
        <dbReference type="ARBA" id="ARBA00023186"/>
    </source>
</evidence>
<dbReference type="InterPro" id="IPR036890">
    <property type="entry name" value="HATPase_C_sf"/>
</dbReference>
<dbReference type="InterPro" id="IPR001404">
    <property type="entry name" value="Hsp90_fam"/>
</dbReference>
<feature type="region of interest" description="A; substrate-binding" evidence="10">
    <location>
        <begin position="1"/>
        <end position="386"/>
    </location>
</feature>
<evidence type="ECO:0000259" key="12">
    <source>
        <dbReference type="SMART" id="SM00387"/>
    </source>
</evidence>
<dbReference type="FunFam" id="3.30.565.10:FF:000009">
    <property type="entry name" value="Molecular chaperone HtpG"/>
    <property type="match status" value="1"/>
</dbReference>
<dbReference type="GO" id="GO:0016887">
    <property type="term" value="F:ATP hydrolysis activity"/>
    <property type="evidence" value="ECO:0007669"/>
    <property type="project" value="InterPro"/>
</dbReference>
<dbReference type="Pfam" id="PF00183">
    <property type="entry name" value="HSP90"/>
    <property type="match status" value="1"/>
</dbReference>
<dbReference type="InterPro" id="IPR037196">
    <property type="entry name" value="HSP90_C"/>
</dbReference>
<evidence type="ECO:0000256" key="1">
    <source>
        <dbReference type="ARBA" id="ARBA00004496"/>
    </source>
</evidence>
<dbReference type="CDD" id="cd16927">
    <property type="entry name" value="HATPase_Hsp90-like"/>
    <property type="match status" value="1"/>
</dbReference>
<feature type="binding site" evidence="11">
    <location>
        <begin position="164"/>
        <end position="169"/>
    </location>
    <ligand>
        <name>ATP</name>
        <dbReference type="ChEBI" id="CHEBI:30616"/>
    </ligand>
</feature>
<comment type="similarity">
    <text evidence="2 10">Belongs to the heat shock protein 90 family.</text>
</comment>
<feature type="binding site" evidence="11">
    <location>
        <position position="72"/>
    </location>
    <ligand>
        <name>ATP</name>
        <dbReference type="ChEBI" id="CHEBI:30616"/>
    </ligand>
</feature>
<evidence type="ECO:0000256" key="9">
    <source>
        <dbReference type="ARBA" id="ARBA00070675"/>
    </source>
</evidence>
<evidence type="ECO:0000313" key="14">
    <source>
        <dbReference type="Proteomes" id="UP000269669"/>
    </source>
</evidence>
<evidence type="ECO:0000256" key="3">
    <source>
        <dbReference type="ARBA" id="ARBA00022490"/>
    </source>
</evidence>
<accession>A0A3R9QDX3</accession>
<dbReference type="PANTHER" id="PTHR11528">
    <property type="entry name" value="HEAT SHOCK PROTEIN 90 FAMILY MEMBER"/>
    <property type="match status" value="1"/>
</dbReference>
<sequence>MSAKPYGRLLTLKLRIAPHSSDATSTHLHLAPVLAIGNNGVMSKQQFQTEVSQLLQLIVHSLYSHPEIFLRELISNSSDALDKLRHLSLTDDEYKALVGNGIDSPRIDLELDEANKTLTVSDTGIGMNEEDLVSHLGTIARSGTKNFLTQLSGDARKDSNLIGQFGVGFYSAFMVADKVEVFSRKAGDDKTFKWTSDGETGFDIEEVSGANARKTAGTTILIHFNDEGAQYANGWRLQEIVRKYSNHIAFPIFLTYDKADWDAEKKESVKTRTTEQINAASAMWRRSKSELSDDDYKELYKSLTGGWEDPLFWFHTRAEGTLEYTTLFYIPAKAPLDLYQADYKGGVKLYVKRVFIMDDSKDLLPQYLRFVRGIIDSEDLPLNVSREILQQNKVLTSIKTASVKKILSELKTIATNDPEKYSRFIAEYNRPLKEGLYGDYANREMLLDLIRFKSTKVEGLTSLAEVKERMQPEQKALYYITGGSESMLRNSPLLEIYKKKGIEVFILDDDVDEIVFSTVTSYGDTDLKAVNKSSTSEDLKDDSTPEKAEELQPLLDKIKATIGAAVKEVRASSRLANSPSVIVSDEDEPSARMRQMMQAMGQKNLPVLQPTLEINPDHEIIRKLLADPSNSKVEDAAWLLFDQALILEGVQLKDPATFVQRLNRVLNQSI</sequence>
<keyword evidence="6 10" id="KW-0346">Stress response</keyword>
<dbReference type="InterPro" id="IPR003594">
    <property type="entry name" value="HATPase_dom"/>
</dbReference>
<dbReference type="Gene3D" id="3.40.50.11260">
    <property type="match status" value="1"/>
</dbReference>
<dbReference type="SUPFAM" id="SSF54211">
    <property type="entry name" value="Ribosomal protein S5 domain 2-like"/>
    <property type="match status" value="1"/>
</dbReference>
<dbReference type="HAMAP" id="MF_00505">
    <property type="entry name" value="HSP90"/>
    <property type="match status" value="1"/>
</dbReference>
<comment type="subunit">
    <text evidence="10">Homodimer.</text>
</comment>
<dbReference type="PRINTS" id="PR00775">
    <property type="entry name" value="HEATSHOCK90"/>
</dbReference>
<keyword evidence="7 10" id="KW-0143">Chaperone</keyword>
<reference evidence="13 14" key="1">
    <citation type="submission" date="2018-12" db="EMBL/GenBank/DDBJ databases">
        <title>Sequencing of bacterial isolates from soil warming experiment in Harvard Forest, Massachusetts, USA.</title>
        <authorList>
            <person name="Deangelis K."/>
        </authorList>
    </citation>
    <scope>NUCLEOTIDE SEQUENCE [LARGE SCALE GENOMIC DNA]</scope>
    <source>
        <strain evidence="13 14">EB153</strain>
    </source>
</reference>
<dbReference type="SUPFAM" id="SSF110942">
    <property type="entry name" value="HSP90 C-terminal domain"/>
    <property type="match status" value="1"/>
</dbReference>
<evidence type="ECO:0000256" key="5">
    <source>
        <dbReference type="ARBA" id="ARBA00022840"/>
    </source>
</evidence>
<dbReference type="GO" id="GO:0005737">
    <property type="term" value="C:cytoplasm"/>
    <property type="evidence" value="ECO:0007669"/>
    <property type="project" value="UniProtKB-SubCell"/>
</dbReference>
<evidence type="ECO:0000313" key="13">
    <source>
        <dbReference type="EMBL" id="RSL19315.1"/>
    </source>
</evidence>
<evidence type="ECO:0000256" key="10">
    <source>
        <dbReference type="HAMAP-Rule" id="MF_00505"/>
    </source>
</evidence>
<dbReference type="GO" id="GO:0051082">
    <property type="term" value="F:unfolded protein binding"/>
    <property type="evidence" value="ECO:0007669"/>
    <property type="project" value="UniProtKB-UniRule"/>
</dbReference>
<dbReference type="Gene3D" id="3.30.230.80">
    <property type="match status" value="1"/>
</dbReference>
<feature type="binding site" evidence="11">
    <location>
        <position position="386"/>
    </location>
    <ligand>
        <name>ATP</name>
        <dbReference type="ChEBI" id="CHEBI:30616"/>
    </ligand>
</feature>
<name>A0A3R9QDX3_9BACT</name>
<feature type="binding site" evidence="11">
    <location>
        <position position="218"/>
    </location>
    <ligand>
        <name>ATP</name>
        <dbReference type="ChEBI" id="CHEBI:30616"/>
    </ligand>
</feature>